<comment type="caution">
    <text evidence="1">The sequence shown here is derived from an EMBL/GenBank/DDBJ whole genome shotgun (WGS) entry which is preliminary data.</text>
</comment>
<sequence>MREQVILDDSVSSTIDWMMFRSIDQFQDYNESKFHSLESGSLESTRNQLEVIKFLVEVARLDVAPSILNLSYNSFQIFKYLYEKIPSTTQIDPSNIRIDMLLSHGNDILI</sequence>
<name>D3BFB4_HETP5</name>
<reference evidence="1 2" key="1">
    <citation type="journal article" date="2011" name="Genome Res.">
        <title>Phylogeny-wide analysis of social amoeba genomes highlights ancient origins for complex intercellular communication.</title>
        <authorList>
            <person name="Heidel A.J."/>
            <person name="Lawal H.M."/>
            <person name="Felder M."/>
            <person name="Schilde C."/>
            <person name="Helps N.R."/>
            <person name="Tunggal B."/>
            <person name="Rivero F."/>
            <person name="John U."/>
            <person name="Schleicher M."/>
            <person name="Eichinger L."/>
            <person name="Platzer M."/>
            <person name="Noegel A.A."/>
            <person name="Schaap P."/>
            <person name="Gloeckner G."/>
        </authorList>
    </citation>
    <scope>NUCLEOTIDE SEQUENCE [LARGE SCALE GENOMIC DNA]</scope>
    <source>
        <strain evidence="2">ATCC 26659 / Pp 5 / PN500</strain>
    </source>
</reference>
<evidence type="ECO:0000313" key="2">
    <source>
        <dbReference type="Proteomes" id="UP000001396"/>
    </source>
</evidence>
<protein>
    <submittedName>
        <fullName evidence="1">Uncharacterized protein</fullName>
    </submittedName>
</protein>
<dbReference type="Proteomes" id="UP000001396">
    <property type="component" value="Unassembled WGS sequence"/>
</dbReference>
<dbReference type="GeneID" id="31362129"/>
<accession>D3BFB4</accession>
<keyword evidence="2" id="KW-1185">Reference proteome</keyword>
<dbReference type="AlphaFoldDB" id="D3BFB4"/>
<proteinExistence type="predicted"/>
<gene>
    <name evidence="1" type="ORF">PPL_06647</name>
</gene>
<dbReference type="EMBL" id="ADBJ01000031">
    <property type="protein sequence ID" value="EFA79828.1"/>
    <property type="molecule type" value="Genomic_DNA"/>
</dbReference>
<evidence type="ECO:0000313" key="1">
    <source>
        <dbReference type="EMBL" id="EFA79828.1"/>
    </source>
</evidence>
<dbReference type="RefSeq" id="XP_020431949.1">
    <property type="nucleotide sequence ID" value="XM_020577501.1"/>
</dbReference>
<dbReference type="InParanoid" id="D3BFB4"/>
<organism evidence="1 2">
    <name type="scientific">Heterostelium pallidum (strain ATCC 26659 / Pp 5 / PN500)</name>
    <name type="common">Cellular slime mold</name>
    <name type="synonym">Polysphondylium pallidum</name>
    <dbReference type="NCBI Taxonomy" id="670386"/>
    <lineage>
        <taxon>Eukaryota</taxon>
        <taxon>Amoebozoa</taxon>
        <taxon>Evosea</taxon>
        <taxon>Eumycetozoa</taxon>
        <taxon>Dictyostelia</taxon>
        <taxon>Acytosteliales</taxon>
        <taxon>Acytosteliaceae</taxon>
        <taxon>Heterostelium</taxon>
    </lineage>
</organism>